<keyword evidence="4" id="KW-0413">Isomerase</keyword>
<dbReference type="NCBIfam" id="TIGR02305">
    <property type="entry name" value="HpaG-N-term"/>
    <property type="match status" value="1"/>
</dbReference>
<organism evidence="4 5">
    <name type="scientific">Aeribacillus pallidus</name>
    <dbReference type="NCBI Taxonomy" id="33936"/>
    <lineage>
        <taxon>Bacteria</taxon>
        <taxon>Bacillati</taxon>
        <taxon>Bacillota</taxon>
        <taxon>Bacilli</taxon>
        <taxon>Bacillales</taxon>
        <taxon>Bacillaceae</taxon>
        <taxon>Aeribacillus</taxon>
    </lineage>
</organism>
<evidence type="ECO:0000313" key="5">
    <source>
        <dbReference type="Proteomes" id="UP000214606"/>
    </source>
</evidence>
<evidence type="ECO:0000256" key="2">
    <source>
        <dbReference type="ARBA" id="ARBA00022723"/>
    </source>
</evidence>
<comment type="similarity">
    <text evidence="1">Belongs to the FAH family.</text>
</comment>
<dbReference type="InterPro" id="IPR011234">
    <property type="entry name" value="Fumarylacetoacetase-like_C"/>
</dbReference>
<dbReference type="KEGG" id="apak:AP3564_00600"/>
<dbReference type="EMBL" id="CP017703">
    <property type="protein sequence ID" value="ASS88956.1"/>
    <property type="molecule type" value="Genomic_DNA"/>
</dbReference>
<dbReference type="InterPro" id="IPR036663">
    <property type="entry name" value="Fumarylacetoacetase_C_sf"/>
</dbReference>
<dbReference type="GO" id="GO:0008704">
    <property type="term" value="F:5-carboxymethyl-2-hydroxymuconate delta-isomerase activity"/>
    <property type="evidence" value="ECO:0007669"/>
    <property type="project" value="InterPro"/>
</dbReference>
<dbReference type="PANTHER" id="PTHR42796:SF4">
    <property type="entry name" value="FUMARYLACETOACETATE HYDROLASE DOMAIN-CONTAINING PROTEIN 2A"/>
    <property type="match status" value="1"/>
</dbReference>
<dbReference type="RefSeq" id="WP_066252147.1">
    <property type="nucleotide sequence ID" value="NZ_CP017703.1"/>
</dbReference>
<dbReference type="Pfam" id="PF01557">
    <property type="entry name" value="FAA_hydrolase"/>
    <property type="match status" value="1"/>
</dbReference>
<accession>A0A223E132</accession>
<dbReference type="GO" id="GO:0018800">
    <property type="term" value="F:5-oxopent-3-ene-1,2,5-tricarboxylate decarboxylase activity"/>
    <property type="evidence" value="ECO:0007669"/>
    <property type="project" value="InterPro"/>
</dbReference>
<protein>
    <submittedName>
        <fullName evidence="4">4-hydroxyphenylacetate isomerase</fullName>
    </submittedName>
</protein>
<gene>
    <name evidence="4" type="ORF">AP3564_00600</name>
</gene>
<dbReference type="InterPro" id="IPR012686">
    <property type="entry name" value="HPA_isomer/decarb_N"/>
</dbReference>
<keyword evidence="2" id="KW-0479">Metal-binding</keyword>
<dbReference type="GO" id="GO:0044281">
    <property type="term" value="P:small molecule metabolic process"/>
    <property type="evidence" value="ECO:0007669"/>
    <property type="project" value="UniProtKB-ARBA"/>
</dbReference>
<sequence length="263" mass="29161">MGNAVVKIFGMPNITEAEVDPENNSIFLNGTQYHVNQLSWEPPVSGTIYGVLLNYQGAFHRYREQMTHSPYNEPPKAPILYIKPINTLSGYRSPIPLPEDADELEVGAALGVVIGRTATKVKEEEAFQYVAGYTVVNDVAIPHENIYRPAIRERARDGFNPVGPWIIKKESIVDPDSLDIRVFVNGKLAQKNNTKNFIRPVARLLADITEFMTLYPGDVLLTGVPEQAPLVKAGDHVRIEIEGVGSLENTIVHEADYVKGAVR</sequence>
<feature type="domain" description="Fumarylacetoacetase-like C-terminal" evidence="3">
    <location>
        <begin position="47"/>
        <end position="252"/>
    </location>
</feature>
<dbReference type="PANTHER" id="PTHR42796">
    <property type="entry name" value="FUMARYLACETOACETATE HYDROLASE DOMAIN-CONTAINING PROTEIN 2A-RELATED"/>
    <property type="match status" value="1"/>
</dbReference>
<accession>A0A161VXU9</accession>
<dbReference type="SUPFAM" id="SSF56529">
    <property type="entry name" value="FAH"/>
    <property type="match status" value="1"/>
</dbReference>
<dbReference type="InterPro" id="IPR051121">
    <property type="entry name" value="FAH"/>
</dbReference>
<dbReference type="Gene3D" id="3.90.850.10">
    <property type="entry name" value="Fumarylacetoacetase-like, C-terminal domain"/>
    <property type="match status" value="1"/>
</dbReference>
<name>A0A161VXU9_9BACI</name>
<evidence type="ECO:0000313" key="4">
    <source>
        <dbReference type="EMBL" id="ASS88956.1"/>
    </source>
</evidence>
<evidence type="ECO:0000256" key="1">
    <source>
        <dbReference type="ARBA" id="ARBA00010211"/>
    </source>
</evidence>
<dbReference type="AlphaFoldDB" id="A0A161VXU9"/>
<dbReference type="GO" id="GO:0046872">
    <property type="term" value="F:metal ion binding"/>
    <property type="evidence" value="ECO:0007669"/>
    <property type="project" value="UniProtKB-KW"/>
</dbReference>
<dbReference type="Proteomes" id="UP000214606">
    <property type="component" value="Chromosome"/>
</dbReference>
<proteinExistence type="inferred from homology"/>
<reference evidence="4 5" key="1">
    <citation type="submission" date="2016-10" db="EMBL/GenBank/DDBJ databases">
        <title>The whole genome sequencing and assembly of Aeribacillus pallidus KCTC3564 strain.</title>
        <authorList>
            <person name="Lee Y.-J."/>
            <person name="Park M.-K."/>
            <person name="Yi H."/>
            <person name="Bahn Y.-S."/>
            <person name="Kim J.F."/>
            <person name="Lee D.-W."/>
        </authorList>
    </citation>
    <scope>NUCLEOTIDE SEQUENCE [LARGE SCALE GENOMIC DNA]</scope>
    <source>
        <strain evidence="4 5">KCTC3564</strain>
    </source>
</reference>
<evidence type="ECO:0000259" key="3">
    <source>
        <dbReference type="Pfam" id="PF01557"/>
    </source>
</evidence>